<dbReference type="RefSeq" id="WP_110324910.1">
    <property type="nucleotide sequence ID" value="NZ_QJKD01000014.1"/>
</dbReference>
<organism evidence="2 3">
    <name type="scientific">Hungatella effluvii</name>
    <dbReference type="NCBI Taxonomy" id="1096246"/>
    <lineage>
        <taxon>Bacteria</taxon>
        <taxon>Bacillati</taxon>
        <taxon>Bacillota</taxon>
        <taxon>Clostridia</taxon>
        <taxon>Lachnospirales</taxon>
        <taxon>Lachnospiraceae</taxon>
        <taxon>Hungatella</taxon>
    </lineage>
</organism>
<accession>A0A2V3Y060</accession>
<dbReference type="AlphaFoldDB" id="A0A2V3Y060"/>
<gene>
    <name evidence="2" type="ORF">DFR60_11441</name>
</gene>
<dbReference type="Pfam" id="PF14191">
    <property type="entry name" value="YodL"/>
    <property type="match status" value="1"/>
</dbReference>
<feature type="domain" description="YodL-like" evidence="1">
    <location>
        <begin position="75"/>
        <end position="174"/>
    </location>
</feature>
<comment type="caution">
    <text evidence="2">The sequence shown here is derived from an EMBL/GenBank/DDBJ whole genome shotgun (WGS) entry which is preliminary data.</text>
</comment>
<dbReference type="Proteomes" id="UP000248057">
    <property type="component" value="Unassembled WGS sequence"/>
</dbReference>
<evidence type="ECO:0000259" key="1">
    <source>
        <dbReference type="Pfam" id="PF14191"/>
    </source>
</evidence>
<evidence type="ECO:0000313" key="2">
    <source>
        <dbReference type="EMBL" id="PXX49252.1"/>
    </source>
</evidence>
<sequence>MGGIKVKDGIIEYFGNLAGYVEGDNAVVDTMFENEMLKKYLAERKQLNTIWEHGVYDRLMTGGQMGEGEAKRLRNCRIYQMKAESLPEKKFLDYEMLKRGYGEPERTDYQLVYQSQMDTNDLEKIYDRFDQDYKDLPPGFCGRPISISDIIELYDSSGSQFYYVDHYGFQEVPFEKGQTETFGCQEPAAI</sequence>
<evidence type="ECO:0000313" key="3">
    <source>
        <dbReference type="Proteomes" id="UP000248057"/>
    </source>
</evidence>
<keyword evidence="3" id="KW-1185">Reference proteome</keyword>
<dbReference type="GeneID" id="86063739"/>
<dbReference type="EMBL" id="QJKD01000014">
    <property type="protein sequence ID" value="PXX49252.1"/>
    <property type="molecule type" value="Genomic_DNA"/>
</dbReference>
<name>A0A2V3Y060_9FIRM</name>
<reference evidence="2 3" key="1">
    <citation type="submission" date="2018-05" db="EMBL/GenBank/DDBJ databases">
        <title>Genomic Encyclopedia of Type Strains, Phase IV (KMG-IV): sequencing the most valuable type-strain genomes for metagenomic binning, comparative biology and taxonomic classification.</title>
        <authorList>
            <person name="Goeker M."/>
        </authorList>
    </citation>
    <scope>NUCLEOTIDE SEQUENCE [LARGE SCALE GENOMIC DNA]</scope>
    <source>
        <strain evidence="2 3">DSM 24995</strain>
    </source>
</reference>
<dbReference type="InterPro" id="IPR025923">
    <property type="entry name" value="YodL-like_dom"/>
</dbReference>
<proteinExistence type="predicted"/>
<protein>
    <submittedName>
        <fullName evidence="2">YodL-like protein</fullName>
    </submittedName>
</protein>